<dbReference type="Proteomes" id="UP000288983">
    <property type="component" value="Unassembled WGS sequence"/>
</dbReference>
<dbReference type="InterPro" id="IPR017854">
    <property type="entry name" value="Metalthion_dom_sf"/>
</dbReference>
<keyword evidence="1" id="KW-0479">Metal-binding</keyword>
<dbReference type="OrthoDB" id="468089at2"/>
<reference evidence="3 4" key="1">
    <citation type="submission" date="2018-06" db="EMBL/GenBank/DDBJ databases">
        <title>Bacteria isolated from soil of Wuhan.</title>
        <authorList>
            <person name="Wei X."/>
            <person name="Chunhua H."/>
        </authorList>
    </citation>
    <scope>NUCLEOTIDE SEQUENCE [LARGE SCALE GENOMIC DNA]</scope>
    <source>
        <strain evidence="4">xwS2</strain>
    </source>
</reference>
<dbReference type="SUPFAM" id="SSF57868">
    <property type="entry name" value="Metallothionein"/>
    <property type="match status" value="1"/>
</dbReference>
<protein>
    <submittedName>
        <fullName evidence="3">Metallothionein</fullName>
    </submittedName>
</protein>
<sequence length="76" mass="8169">MNEQRCACPECSCAVDQNALMQGGQAYCCEACATGHRNAEPCRMSDCKCGAAMRPSEHRVDNALEETFPASDPISP</sequence>
<gene>
    <name evidence="3" type="ORF">DM813_27950</name>
</gene>
<evidence type="ECO:0000313" key="3">
    <source>
        <dbReference type="EMBL" id="RWU17197.1"/>
    </source>
</evidence>
<dbReference type="AlphaFoldDB" id="A0A443ZES2"/>
<dbReference type="Gene3D" id="2.30.170.10">
    <property type="match status" value="1"/>
</dbReference>
<comment type="caution">
    <text evidence="3">The sequence shown here is derived from an EMBL/GenBank/DDBJ whole genome shotgun (WGS) entry which is preliminary data.</text>
</comment>
<organism evidence="3 4">
    <name type="scientific">Pseudomonas alkylphenolica</name>
    <dbReference type="NCBI Taxonomy" id="237609"/>
    <lineage>
        <taxon>Bacteria</taxon>
        <taxon>Pseudomonadati</taxon>
        <taxon>Pseudomonadota</taxon>
        <taxon>Gammaproteobacteria</taxon>
        <taxon>Pseudomonadales</taxon>
        <taxon>Pseudomonadaceae</taxon>
        <taxon>Pseudomonas</taxon>
    </lineage>
</organism>
<keyword evidence="2" id="KW-0480">Metal-thiolate cluster</keyword>
<name>A0A443ZES2_9PSED</name>
<dbReference type="InterPro" id="IPR000518">
    <property type="entry name" value="Metalthion_fam14_prok"/>
</dbReference>
<evidence type="ECO:0000256" key="1">
    <source>
        <dbReference type="ARBA" id="ARBA00022723"/>
    </source>
</evidence>
<dbReference type="EMBL" id="QJRG01000050">
    <property type="protein sequence ID" value="RWU17197.1"/>
    <property type="molecule type" value="Genomic_DNA"/>
</dbReference>
<dbReference type="RefSeq" id="WP_128326616.1">
    <property type="nucleotide sequence ID" value="NZ_QJRG01000050.1"/>
</dbReference>
<dbReference type="Pfam" id="PF02069">
    <property type="entry name" value="Metallothio_Pro"/>
    <property type="match status" value="1"/>
</dbReference>
<proteinExistence type="predicted"/>
<evidence type="ECO:0000256" key="2">
    <source>
        <dbReference type="ARBA" id="ARBA00022851"/>
    </source>
</evidence>
<accession>A0A443ZES2</accession>
<evidence type="ECO:0000313" key="4">
    <source>
        <dbReference type="Proteomes" id="UP000288983"/>
    </source>
</evidence>
<dbReference type="GO" id="GO:0046872">
    <property type="term" value="F:metal ion binding"/>
    <property type="evidence" value="ECO:0007669"/>
    <property type="project" value="UniProtKB-KW"/>
</dbReference>